<keyword evidence="4" id="KW-0862">Zinc</keyword>
<evidence type="ECO:0000256" key="4">
    <source>
        <dbReference type="ARBA" id="ARBA00022833"/>
    </source>
</evidence>
<dbReference type="PANTHER" id="PTHR24403:SF67">
    <property type="entry name" value="FI01116P-RELATED"/>
    <property type="match status" value="1"/>
</dbReference>
<dbReference type="PANTHER" id="PTHR24403">
    <property type="entry name" value="ZINC FINGER PROTEIN"/>
    <property type="match status" value="1"/>
</dbReference>
<keyword evidence="3" id="KW-0863">Zinc-finger</keyword>
<evidence type="ECO:0000256" key="2">
    <source>
        <dbReference type="ARBA" id="ARBA00022737"/>
    </source>
</evidence>
<dbReference type="InterPro" id="IPR013087">
    <property type="entry name" value="Znf_C2H2_type"/>
</dbReference>
<keyword evidence="7" id="KW-1185">Reference proteome</keyword>
<dbReference type="Gene3D" id="3.30.160.60">
    <property type="entry name" value="Classic Zinc Finger"/>
    <property type="match status" value="2"/>
</dbReference>
<feature type="domain" description="C2H2-type" evidence="5">
    <location>
        <begin position="70"/>
        <end position="90"/>
    </location>
</feature>
<evidence type="ECO:0000259" key="5">
    <source>
        <dbReference type="SMART" id="SM00355"/>
    </source>
</evidence>
<accession>A0ABQ9IYR6</accession>
<reference evidence="6" key="1">
    <citation type="journal article" date="2023" name="Insect Mol. Biol.">
        <title>Genome sequencing provides insights into the evolution of gene families encoding plant cell wall-degrading enzymes in longhorned beetles.</title>
        <authorList>
            <person name="Shin N.R."/>
            <person name="Okamura Y."/>
            <person name="Kirsch R."/>
            <person name="Pauchet Y."/>
        </authorList>
    </citation>
    <scope>NUCLEOTIDE SEQUENCE</scope>
    <source>
        <strain evidence="6">MMC_N1</strain>
    </source>
</reference>
<organism evidence="6 7">
    <name type="scientific">Molorchus minor</name>
    <dbReference type="NCBI Taxonomy" id="1323400"/>
    <lineage>
        <taxon>Eukaryota</taxon>
        <taxon>Metazoa</taxon>
        <taxon>Ecdysozoa</taxon>
        <taxon>Arthropoda</taxon>
        <taxon>Hexapoda</taxon>
        <taxon>Insecta</taxon>
        <taxon>Pterygota</taxon>
        <taxon>Neoptera</taxon>
        <taxon>Endopterygota</taxon>
        <taxon>Coleoptera</taxon>
        <taxon>Polyphaga</taxon>
        <taxon>Cucujiformia</taxon>
        <taxon>Chrysomeloidea</taxon>
        <taxon>Cerambycidae</taxon>
        <taxon>Lamiinae</taxon>
        <taxon>Monochamini</taxon>
        <taxon>Molorchus</taxon>
    </lineage>
</organism>
<keyword evidence="2" id="KW-0677">Repeat</keyword>
<comment type="caution">
    <text evidence="6">The sequence shown here is derived from an EMBL/GenBank/DDBJ whole genome shotgun (WGS) entry which is preliminary data.</text>
</comment>
<feature type="domain" description="C2H2-type" evidence="5">
    <location>
        <begin position="196"/>
        <end position="219"/>
    </location>
</feature>
<dbReference type="InterPro" id="IPR050688">
    <property type="entry name" value="Zinc_finger/UBP_domain"/>
</dbReference>
<keyword evidence="1" id="KW-0479">Metal-binding</keyword>
<dbReference type="Proteomes" id="UP001162164">
    <property type="component" value="Unassembled WGS sequence"/>
</dbReference>
<evidence type="ECO:0000256" key="3">
    <source>
        <dbReference type="ARBA" id="ARBA00022771"/>
    </source>
</evidence>
<dbReference type="SMART" id="SM00355">
    <property type="entry name" value="ZnF_C2H2"/>
    <property type="match status" value="3"/>
</dbReference>
<feature type="domain" description="C2H2-type" evidence="5">
    <location>
        <begin position="267"/>
        <end position="289"/>
    </location>
</feature>
<evidence type="ECO:0000313" key="7">
    <source>
        <dbReference type="Proteomes" id="UP001162164"/>
    </source>
</evidence>
<protein>
    <recommendedName>
        <fullName evidence="5">C2H2-type domain-containing protein</fullName>
    </recommendedName>
</protein>
<evidence type="ECO:0000313" key="6">
    <source>
        <dbReference type="EMBL" id="KAJ8969258.1"/>
    </source>
</evidence>
<name>A0ABQ9IYR6_9CUCU</name>
<dbReference type="EMBL" id="JAPWTJ010001833">
    <property type="protein sequence ID" value="KAJ8969258.1"/>
    <property type="molecule type" value="Genomic_DNA"/>
</dbReference>
<proteinExistence type="predicted"/>
<evidence type="ECO:0000256" key="1">
    <source>
        <dbReference type="ARBA" id="ARBA00022723"/>
    </source>
</evidence>
<sequence>MINWQVQGSGVVAEKSCAGSQRAMPSRKWKCIKGTCWKCKCLNVKCEVRPNIEEVLKLADSQDVSEVQMYNCEMCKYQSKHKEGLKDHLLVTRIFLVQMHKCQKFKDDCELISDKYKASLKATCWFTRDNQFTRTFQKCICITRIFPEVQMYNCKRVNIRQNTKQTLQSTLQTKHKGINLKSTHLVHKDISEVQMYQCNVCKYQTKQKGSRKRHLMLVHKDISEVQMYKCEICEYQSKQKDTLKSTYKTQADALKSLIHKISEMQLFNCQMCEYQTKHKGYLKRHSLIHRDVTGTAVV</sequence>
<gene>
    <name evidence="6" type="ORF">NQ317_016634</name>
</gene>